<organism evidence="6 7">
    <name type="scientific">Pedosphaera parvula (strain Ellin514)</name>
    <dbReference type="NCBI Taxonomy" id="320771"/>
    <lineage>
        <taxon>Bacteria</taxon>
        <taxon>Pseudomonadati</taxon>
        <taxon>Verrucomicrobiota</taxon>
        <taxon>Pedosphaerae</taxon>
        <taxon>Pedosphaerales</taxon>
        <taxon>Pedosphaeraceae</taxon>
        <taxon>Pedosphaera</taxon>
    </lineage>
</organism>
<dbReference type="RefSeq" id="WP_007415834.1">
    <property type="nucleotide sequence ID" value="NZ_ABOX02000020.1"/>
</dbReference>
<evidence type="ECO:0000256" key="4">
    <source>
        <dbReference type="ARBA" id="ARBA00023163"/>
    </source>
</evidence>
<evidence type="ECO:0000256" key="1">
    <source>
        <dbReference type="ARBA" id="ARBA00023015"/>
    </source>
</evidence>
<dbReference type="InterPro" id="IPR003313">
    <property type="entry name" value="AraC-bd"/>
</dbReference>
<accession>B9XJ41</accession>
<dbReference type="Gene3D" id="1.10.10.60">
    <property type="entry name" value="Homeodomain-like"/>
    <property type="match status" value="2"/>
</dbReference>
<dbReference type="SUPFAM" id="SSF46689">
    <property type="entry name" value="Homeodomain-like"/>
    <property type="match status" value="2"/>
</dbReference>
<keyword evidence="4" id="KW-0804">Transcription</keyword>
<dbReference type="SMART" id="SM00342">
    <property type="entry name" value="HTH_ARAC"/>
    <property type="match status" value="1"/>
</dbReference>
<evidence type="ECO:0000256" key="3">
    <source>
        <dbReference type="ARBA" id="ARBA00023159"/>
    </source>
</evidence>
<dbReference type="InterPro" id="IPR018062">
    <property type="entry name" value="HTH_AraC-typ_CS"/>
</dbReference>
<dbReference type="CDD" id="cd06986">
    <property type="entry name" value="cupin_MmsR-like_N"/>
    <property type="match status" value="1"/>
</dbReference>
<dbReference type="PROSITE" id="PS01124">
    <property type="entry name" value="HTH_ARAC_FAMILY_2"/>
    <property type="match status" value="1"/>
</dbReference>
<keyword evidence="7" id="KW-1185">Reference proteome</keyword>
<dbReference type="InterPro" id="IPR018060">
    <property type="entry name" value="HTH_AraC"/>
</dbReference>
<keyword evidence="2" id="KW-0238">DNA-binding</keyword>
<dbReference type="GO" id="GO:0043565">
    <property type="term" value="F:sequence-specific DNA binding"/>
    <property type="evidence" value="ECO:0007669"/>
    <property type="project" value="InterPro"/>
</dbReference>
<dbReference type="PROSITE" id="PS00041">
    <property type="entry name" value="HTH_ARAC_FAMILY_1"/>
    <property type="match status" value="1"/>
</dbReference>
<dbReference type="Gene3D" id="2.60.120.280">
    <property type="entry name" value="Regulatory protein AraC"/>
    <property type="match status" value="1"/>
</dbReference>
<dbReference type="AlphaFoldDB" id="B9XJ41"/>
<dbReference type="STRING" id="320771.Cflav_PD3138"/>
<dbReference type="PRINTS" id="PR00032">
    <property type="entry name" value="HTHARAC"/>
</dbReference>
<dbReference type="PANTHER" id="PTHR46796:SF7">
    <property type="entry name" value="ARAC FAMILY TRANSCRIPTIONAL REGULATOR"/>
    <property type="match status" value="1"/>
</dbReference>
<name>B9XJ41_PEDPL</name>
<evidence type="ECO:0000256" key="2">
    <source>
        <dbReference type="ARBA" id="ARBA00023125"/>
    </source>
</evidence>
<dbReference type="InterPro" id="IPR009057">
    <property type="entry name" value="Homeodomain-like_sf"/>
</dbReference>
<dbReference type="OrthoDB" id="9807321at2"/>
<evidence type="ECO:0000259" key="5">
    <source>
        <dbReference type="PROSITE" id="PS01124"/>
    </source>
</evidence>
<protein>
    <submittedName>
        <fullName evidence="6">Transcriptional regulator, AraC family</fullName>
    </submittedName>
</protein>
<evidence type="ECO:0000313" key="7">
    <source>
        <dbReference type="Proteomes" id="UP000003688"/>
    </source>
</evidence>
<dbReference type="InterPro" id="IPR050204">
    <property type="entry name" value="AraC_XylS_family_regulators"/>
</dbReference>
<keyword evidence="1" id="KW-0805">Transcription regulation</keyword>
<dbReference type="SUPFAM" id="SSF51215">
    <property type="entry name" value="Regulatory protein AraC"/>
    <property type="match status" value="1"/>
</dbReference>
<gene>
    <name evidence="6" type="ORF">Cflav_PD3138</name>
</gene>
<dbReference type="PANTHER" id="PTHR46796">
    <property type="entry name" value="HTH-TYPE TRANSCRIPTIONAL ACTIVATOR RHAS-RELATED"/>
    <property type="match status" value="1"/>
</dbReference>
<reference evidence="6 7" key="1">
    <citation type="journal article" date="2011" name="J. Bacteriol.">
        <title>Genome sequence of 'Pedosphaera parvula' Ellin514, an aerobic Verrucomicrobial isolate from pasture soil.</title>
        <authorList>
            <person name="Kant R."/>
            <person name="van Passel M.W."/>
            <person name="Sangwan P."/>
            <person name="Palva A."/>
            <person name="Lucas S."/>
            <person name="Copeland A."/>
            <person name="Lapidus A."/>
            <person name="Glavina Del Rio T."/>
            <person name="Dalin E."/>
            <person name="Tice H."/>
            <person name="Bruce D."/>
            <person name="Goodwin L."/>
            <person name="Pitluck S."/>
            <person name="Chertkov O."/>
            <person name="Larimer F.W."/>
            <person name="Land M.L."/>
            <person name="Hauser L."/>
            <person name="Brettin T.S."/>
            <person name="Detter J.C."/>
            <person name="Han S."/>
            <person name="de Vos W.M."/>
            <person name="Janssen P.H."/>
            <person name="Smidt H."/>
        </authorList>
    </citation>
    <scope>NUCLEOTIDE SEQUENCE [LARGE SCALE GENOMIC DNA]</scope>
    <source>
        <strain evidence="6 7">Ellin514</strain>
    </source>
</reference>
<feature type="domain" description="HTH araC/xylS-type" evidence="5">
    <location>
        <begin position="194"/>
        <end position="292"/>
    </location>
</feature>
<dbReference type="GO" id="GO:0003700">
    <property type="term" value="F:DNA-binding transcription factor activity"/>
    <property type="evidence" value="ECO:0007669"/>
    <property type="project" value="InterPro"/>
</dbReference>
<dbReference type="Pfam" id="PF02311">
    <property type="entry name" value="AraC_binding"/>
    <property type="match status" value="1"/>
</dbReference>
<proteinExistence type="predicted"/>
<comment type="caution">
    <text evidence="6">The sequence shown here is derived from an EMBL/GenBank/DDBJ whole genome shotgun (WGS) entry which is preliminary data.</text>
</comment>
<dbReference type="EMBL" id="ABOX02000020">
    <property type="protein sequence ID" value="EEF60079.1"/>
    <property type="molecule type" value="Genomic_DNA"/>
</dbReference>
<sequence length="295" mass="33428">MKTREKPEGFVGQRLVVVPRPILAASIKNPLLQHLLPTDAGYYPTAKGHVCVRRKGCPEVIFIYCAKGNGWCEIAGRKHQISKNQLLVINAFTPHVYGADKNSPWTIHWFHAVGSNVSVYLDKLGVTEEKPVVPLGGDVQLFSLFEEVLESLEHGFTPTHLIYAAHSLTHLMGLILRHKDEFGYGETSVRERMANSIEFMKGHLREPLNIVTLAALVNLSRSHYSTSFRRVTGYAPLSYLNHLRMQRAVQLLNATELSIKEIGDQLGFSDQFYFSRAFRKVHNHSPSEHRRRYAS</sequence>
<dbReference type="Proteomes" id="UP000003688">
    <property type="component" value="Unassembled WGS sequence"/>
</dbReference>
<evidence type="ECO:0000313" key="6">
    <source>
        <dbReference type="EMBL" id="EEF60079.1"/>
    </source>
</evidence>
<dbReference type="Pfam" id="PF12833">
    <property type="entry name" value="HTH_18"/>
    <property type="match status" value="1"/>
</dbReference>
<dbReference type="InterPro" id="IPR037923">
    <property type="entry name" value="HTH-like"/>
</dbReference>
<keyword evidence="3" id="KW-0010">Activator</keyword>
<dbReference type="InterPro" id="IPR020449">
    <property type="entry name" value="Tscrpt_reg_AraC-type_HTH"/>
</dbReference>